<proteinExistence type="predicted"/>
<name>A0A4Y2NT18_ARAVE</name>
<dbReference type="EMBL" id="BGPR01009854">
    <property type="protein sequence ID" value="GBN42735.1"/>
    <property type="molecule type" value="Genomic_DNA"/>
</dbReference>
<gene>
    <name evidence="1" type="ORF">AVEN_172042_1</name>
</gene>
<protein>
    <submittedName>
        <fullName evidence="1">Uncharacterized protein</fullName>
    </submittedName>
</protein>
<keyword evidence="2" id="KW-1185">Reference proteome</keyword>
<accession>A0A4Y2NT18</accession>
<reference evidence="1 2" key="1">
    <citation type="journal article" date="2019" name="Sci. Rep.">
        <title>Orb-weaving spider Araneus ventricosus genome elucidates the spidroin gene catalogue.</title>
        <authorList>
            <person name="Kono N."/>
            <person name="Nakamura H."/>
            <person name="Ohtoshi R."/>
            <person name="Moran D.A.P."/>
            <person name="Shinohara A."/>
            <person name="Yoshida Y."/>
            <person name="Fujiwara M."/>
            <person name="Mori M."/>
            <person name="Tomita M."/>
            <person name="Arakawa K."/>
        </authorList>
    </citation>
    <scope>NUCLEOTIDE SEQUENCE [LARGE SCALE GENOMIC DNA]</scope>
</reference>
<sequence length="161" mass="18775">MWTSFVISSHPHLTITCAWLNETRPLEIFTQIKFQMCPEKGSAPYVEALQWELTFAFRKTKASGTRGVPRNHIQSRVIQTYLCSFNGEVATHFDHIAPRKCSFIREKTRAIKSAPLFGLFIRNHSDPSSDRTMDVRPHASYVIHDLFKFFLNHSELFWSVW</sequence>
<organism evidence="1 2">
    <name type="scientific">Araneus ventricosus</name>
    <name type="common">Orbweaver spider</name>
    <name type="synonym">Epeira ventricosa</name>
    <dbReference type="NCBI Taxonomy" id="182803"/>
    <lineage>
        <taxon>Eukaryota</taxon>
        <taxon>Metazoa</taxon>
        <taxon>Ecdysozoa</taxon>
        <taxon>Arthropoda</taxon>
        <taxon>Chelicerata</taxon>
        <taxon>Arachnida</taxon>
        <taxon>Araneae</taxon>
        <taxon>Araneomorphae</taxon>
        <taxon>Entelegynae</taxon>
        <taxon>Araneoidea</taxon>
        <taxon>Araneidae</taxon>
        <taxon>Araneus</taxon>
    </lineage>
</organism>
<dbReference type="Proteomes" id="UP000499080">
    <property type="component" value="Unassembled WGS sequence"/>
</dbReference>
<evidence type="ECO:0000313" key="1">
    <source>
        <dbReference type="EMBL" id="GBN42735.1"/>
    </source>
</evidence>
<evidence type="ECO:0000313" key="2">
    <source>
        <dbReference type="Proteomes" id="UP000499080"/>
    </source>
</evidence>
<comment type="caution">
    <text evidence="1">The sequence shown here is derived from an EMBL/GenBank/DDBJ whole genome shotgun (WGS) entry which is preliminary data.</text>
</comment>
<dbReference type="AlphaFoldDB" id="A0A4Y2NT18"/>